<dbReference type="EMBL" id="FTPK01000005">
    <property type="protein sequence ID" value="SIT73962.1"/>
    <property type="molecule type" value="Genomic_DNA"/>
</dbReference>
<protein>
    <recommendedName>
        <fullName evidence="3">DUF1249 domain-containing protein</fullName>
    </recommendedName>
</protein>
<proteinExistence type="predicted"/>
<accession>A0A1R3W7R8</accession>
<dbReference type="Proteomes" id="UP000223759">
    <property type="component" value="Unassembled WGS sequence"/>
</dbReference>
<sequence>MLLKTRKPAYVEPMPRSFAALMDVYELNYIRLRQLCPDLGHDLQPRLSRIADGMDLHFQVLERGPYTTTLLLTYEFTAGKRQTQRRSPNLRIRVYHDARQVEVLGKDTGPLRWNADEGSSDLGWQAMQTRWRMNRFLYKWLGFCLRQGHRFA</sequence>
<reference evidence="1 2" key="1">
    <citation type="submission" date="2017-01" db="EMBL/GenBank/DDBJ databases">
        <authorList>
            <person name="Mah S.A."/>
            <person name="Swanson W.J."/>
            <person name="Moy G.W."/>
            <person name="Vacquier V.D."/>
        </authorList>
    </citation>
    <scope>NUCLEOTIDE SEQUENCE [LARGE SCALE GENOMIC DNA]</scope>
    <source>
        <strain evidence="1 2">M9</strain>
    </source>
</reference>
<name>A0A1R3W7R8_9GAMM</name>
<dbReference type="Pfam" id="PF06853">
    <property type="entry name" value="DUF1249"/>
    <property type="match status" value="1"/>
</dbReference>
<dbReference type="AlphaFoldDB" id="A0A1R3W7R8"/>
<gene>
    <name evidence="1" type="ORF">SAMN05216526_1911</name>
</gene>
<evidence type="ECO:0008006" key="3">
    <source>
        <dbReference type="Google" id="ProtNLM"/>
    </source>
</evidence>
<dbReference type="OrthoDB" id="9793663at2"/>
<dbReference type="PANTHER" id="PTHR38774:SF1">
    <property type="entry name" value="CYTOPLASMIC PROTEIN"/>
    <property type="match status" value="1"/>
</dbReference>
<keyword evidence="2" id="KW-1185">Reference proteome</keyword>
<dbReference type="PANTHER" id="PTHR38774">
    <property type="entry name" value="CYTOPLASMIC PROTEIN-RELATED"/>
    <property type="match status" value="1"/>
</dbReference>
<organism evidence="1 2">
    <name type="scientific">Ectothiorhodosinus mongolicus</name>
    <dbReference type="NCBI Taxonomy" id="233100"/>
    <lineage>
        <taxon>Bacteria</taxon>
        <taxon>Pseudomonadati</taxon>
        <taxon>Pseudomonadota</taxon>
        <taxon>Gammaproteobacteria</taxon>
        <taxon>Chromatiales</taxon>
        <taxon>Ectothiorhodospiraceae</taxon>
        <taxon>Ectothiorhodosinus</taxon>
    </lineage>
</organism>
<dbReference type="RefSeq" id="WP_076756314.1">
    <property type="nucleotide sequence ID" value="NZ_CP023018.1"/>
</dbReference>
<dbReference type="InterPro" id="IPR009659">
    <property type="entry name" value="DUF1249"/>
</dbReference>
<evidence type="ECO:0000313" key="2">
    <source>
        <dbReference type="Proteomes" id="UP000223759"/>
    </source>
</evidence>
<evidence type="ECO:0000313" key="1">
    <source>
        <dbReference type="EMBL" id="SIT73962.1"/>
    </source>
</evidence>
<dbReference type="STRING" id="233100.SAMN05216526_1911"/>